<comment type="caution">
    <text evidence="1">The sequence shown here is derived from an EMBL/GenBank/DDBJ whole genome shotgun (WGS) entry which is preliminary data.</text>
</comment>
<keyword evidence="2" id="KW-1185">Reference proteome</keyword>
<sequence>MDPANLLKIDSLDNEWRDKDTVMLHACFQLLKDCVEQERLLDGDTDWQVDERQRETYRELKALYDWWCGYADNRFPDEADYALETQMLERLVRIRWAMWT</sequence>
<evidence type="ECO:0000313" key="1">
    <source>
        <dbReference type="EMBL" id="MDV2078044.1"/>
    </source>
</evidence>
<proteinExistence type="predicted"/>
<dbReference type="Proteomes" id="UP001269819">
    <property type="component" value="Unassembled WGS sequence"/>
</dbReference>
<organism evidence="1 2">
    <name type="scientific">Marinobacter xestospongiae</name>
    <dbReference type="NCBI Taxonomy" id="994319"/>
    <lineage>
        <taxon>Bacteria</taxon>
        <taxon>Pseudomonadati</taxon>
        <taxon>Pseudomonadota</taxon>
        <taxon>Gammaproteobacteria</taxon>
        <taxon>Pseudomonadales</taxon>
        <taxon>Marinobacteraceae</taxon>
        <taxon>Marinobacter</taxon>
    </lineage>
</organism>
<protein>
    <submittedName>
        <fullName evidence="1">Uncharacterized protein</fullName>
    </submittedName>
</protein>
<reference evidence="1 2" key="1">
    <citation type="submission" date="2023-10" db="EMBL/GenBank/DDBJ databases">
        <title>Characteristics and mechanism of a salt-tolerant marine origin heterotrophic nitrifying- aerobic denitrifying bacteria Marinobacter xestospongiae HN1.</title>
        <authorList>
            <person name="Qi R."/>
        </authorList>
    </citation>
    <scope>NUCLEOTIDE SEQUENCE [LARGE SCALE GENOMIC DNA]</scope>
    <source>
        <strain evidence="1 2">HN1</strain>
    </source>
</reference>
<gene>
    <name evidence="1" type="ORF">RYS15_05085</name>
</gene>
<dbReference type="RefSeq" id="WP_316972900.1">
    <property type="nucleotide sequence ID" value="NZ_JAWIIJ010000003.1"/>
</dbReference>
<evidence type="ECO:0000313" key="2">
    <source>
        <dbReference type="Proteomes" id="UP001269819"/>
    </source>
</evidence>
<accession>A0ABU3VUV0</accession>
<dbReference type="EMBL" id="JAWIIJ010000003">
    <property type="protein sequence ID" value="MDV2078044.1"/>
    <property type="molecule type" value="Genomic_DNA"/>
</dbReference>
<name>A0ABU3VUV0_9GAMM</name>